<feature type="transmembrane region" description="Helical" evidence="6">
    <location>
        <begin position="224"/>
        <end position="244"/>
    </location>
</feature>
<evidence type="ECO:0000313" key="8">
    <source>
        <dbReference type="EMBL" id="BDI08026.1"/>
    </source>
</evidence>
<evidence type="ECO:0000256" key="6">
    <source>
        <dbReference type="SAM" id="Phobius"/>
    </source>
</evidence>
<feature type="transmembrane region" description="Helical" evidence="6">
    <location>
        <begin position="162"/>
        <end position="181"/>
    </location>
</feature>
<name>A0ABM7YTP7_9BURK</name>
<feature type="domain" description="EamA" evidence="7">
    <location>
        <begin position="12"/>
        <end position="142"/>
    </location>
</feature>
<comment type="similarity">
    <text evidence="2">Belongs to the EamA transporter family.</text>
</comment>
<dbReference type="Pfam" id="PF00892">
    <property type="entry name" value="EamA"/>
    <property type="match status" value="2"/>
</dbReference>
<accession>A0ABM7YTP7</accession>
<gene>
    <name evidence="8" type="ORF">CATMQ487_49960</name>
</gene>
<dbReference type="SUPFAM" id="SSF103481">
    <property type="entry name" value="Multidrug resistance efflux transporter EmrE"/>
    <property type="match status" value="2"/>
</dbReference>
<keyword evidence="5 6" id="KW-0472">Membrane</keyword>
<feature type="transmembrane region" description="Helical" evidence="6">
    <location>
        <begin position="45"/>
        <end position="66"/>
    </location>
</feature>
<feature type="transmembrane region" description="Helical" evidence="6">
    <location>
        <begin position="132"/>
        <end position="150"/>
    </location>
</feature>
<evidence type="ECO:0000259" key="7">
    <source>
        <dbReference type="Pfam" id="PF00892"/>
    </source>
</evidence>
<feature type="transmembrane region" description="Helical" evidence="6">
    <location>
        <begin position="12"/>
        <end position="33"/>
    </location>
</feature>
<evidence type="ECO:0000256" key="1">
    <source>
        <dbReference type="ARBA" id="ARBA00004141"/>
    </source>
</evidence>
<keyword evidence="9" id="KW-1185">Reference proteome</keyword>
<organism evidence="8 9">
    <name type="scientific">Sphaerotilus microaerophilus</name>
    <dbReference type="NCBI Taxonomy" id="2914710"/>
    <lineage>
        <taxon>Bacteria</taxon>
        <taxon>Pseudomonadati</taxon>
        <taxon>Pseudomonadota</taxon>
        <taxon>Betaproteobacteria</taxon>
        <taxon>Burkholderiales</taxon>
        <taxon>Sphaerotilaceae</taxon>
        <taxon>Sphaerotilus</taxon>
    </lineage>
</organism>
<reference evidence="8" key="1">
    <citation type="submission" date="2022-04" db="EMBL/GenBank/DDBJ databases">
        <title>Whole genome sequence of Sphaerotilus sp. FB-5.</title>
        <authorList>
            <person name="Takeda M."/>
            <person name="Narihara S."/>
            <person name="Akimoto M."/>
            <person name="Akimoto R."/>
            <person name="Nishiyashiki S."/>
            <person name="Murakami T."/>
        </authorList>
    </citation>
    <scope>NUCLEOTIDE SEQUENCE</scope>
    <source>
        <strain evidence="8">FB-5</strain>
    </source>
</reference>
<dbReference type="PANTHER" id="PTHR32322:SF2">
    <property type="entry name" value="EAMA DOMAIN-CONTAINING PROTEIN"/>
    <property type="match status" value="1"/>
</dbReference>
<dbReference type="RefSeq" id="WP_251971166.1">
    <property type="nucleotide sequence ID" value="NZ_AP025730.1"/>
</dbReference>
<evidence type="ECO:0000256" key="3">
    <source>
        <dbReference type="ARBA" id="ARBA00022692"/>
    </source>
</evidence>
<dbReference type="PANTHER" id="PTHR32322">
    <property type="entry name" value="INNER MEMBRANE TRANSPORTER"/>
    <property type="match status" value="1"/>
</dbReference>
<dbReference type="InterPro" id="IPR000620">
    <property type="entry name" value="EamA_dom"/>
</dbReference>
<dbReference type="InterPro" id="IPR037185">
    <property type="entry name" value="EmrE-like"/>
</dbReference>
<feature type="transmembrane region" description="Helical" evidence="6">
    <location>
        <begin position="78"/>
        <end position="98"/>
    </location>
</feature>
<keyword evidence="4 6" id="KW-1133">Transmembrane helix</keyword>
<dbReference type="EMBL" id="AP025730">
    <property type="protein sequence ID" value="BDI08026.1"/>
    <property type="molecule type" value="Genomic_DNA"/>
</dbReference>
<feature type="transmembrane region" description="Helical" evidence="6">
    <location>
        <begin position="104"/>
        <end position="125"/>
    </location>
</feature>
<evidence type="ECO:0000256" key="2">
    <source>
        <dbReference type="ARBA" id="ARBA00007362"/>
    </source>
</evidence>
<evidence type="ECO:0000256" key="5">
    <source>
        <dbReference type="ARBA" id="ARBA00023136"/>
    </source>
</evidence>
<dbReference type="InterPro" id="IPR050638">
    <property type="entry name" value="AA-Vitamin_Transporters"/>
</dbReference>
<feature type="transmembrane region" description="Helical" evidence="6">
    <location>
        <begin position="193"/>
        <end position="212"/>
    </location>
</feature>
<evidence type="ECO:0000256" key="4">
    <source>
        <dbReference type="ARBA" id="ARBA00022989"/>
    </source>
</evidence>
<protein>
    <recommendedName>
        <fullName evidence="7">EamA domain-containing protein</fullName>
    </recommendedName>
</protein>
<evidence type="ECO:0000313" key="9">
    <source>
        <dbReference type="Proteomes" id="UP001057498"/>
    </source>
</evidence>
<dbReference type="Proteomes" id="UP001057498">
    <property type="component" value="Chromosome"/>
</dbReference>
<sequence length="306" mass="31949">MGHAADRRARQGLWLGVAGVLMFALTLPLTRLAGGTVEAPQLPPAWVALARAAVAGLLSLGYLVAVRAPWPQRRQWPLLAIGGAGVVFGFPVCLGWAVREVEAVHAAVITGLLPLSTAVVGALWLRQRPSAGFWACAGLGCALVLGFAALQGGGRLSAGDGWLLLAVLSASTGYVAGARLAAQGMPPEQVICWMLLLCLPINLPAALAGLHIHADQLAQARPAAWAAFAYLALVSMWLGFFAWYRGLAWGGALRVSQVQLIQPFVSMLAAVPLLGETLEPVTLAFVAAVIATVLLGRRMAVGVPQR</sequence>
<keyword evidence="3 6" id="KW-0812">Transmembrane</keyword>
<feature type="domain" description="EamA" evidence="7">
    <location>
        <begin position="159"/>
        <end position="295"/>
    </location>
</feature>
<proteinExistence type="inferred from homology"/>
<comment type="subcellular location">
    <subcellularLocation>
        <location evidence="1">Membrane</location>
        <topology evidence="1">Multi-pass membrane protein</topology>
    </subcellularLocation>
</comment>